<accession>A0A919IZQ6</accession>
<dbReference type="EMBL" id="BOMM01000024">
    <property type="protein sequence ID" value="GIE11213.1"/>
    <property type="molecule type" value="Genomic_DNA"/>
</dbReference>
<reference evidence="2" key="1">
    <citation type="submission" date="2021-01" db="EMBL/GenBank/DDBJ databases">
        <title>Whole genome shotgun sequence of Actinoplanes ferrugineus NBRC 15555.</title>
        <authorList>
            <person name="Komaki H."/>
            <person name="Tamura T."/>
        </authorList>
    </citation>
    <scope>NUCLEOTIDE SEQUENCE</scope>
    <source>
        <strain evidence="2">NBRC 15555</strain>
    </source>
</reference>
<gene>
    <name evidence="2" type="ORF">Afe05nite_30530</name>
</gene>
<evidence type="ECO:0000313" key="3">
    <source>
        <dbReference type="Proteomes" id="UP000598174"/>
    </source>
</evidence>
<feature type="region of interest" description="Disordered" evidence="1">
    <location>
        <begin position="14"/>
        <end position="41"/>
    </location>
</feature>
<sequence length="55" mass="5626">MADRPFGAARRFGAARLSGWEHQGRATGLDRAGAGRGGADHQRALGIDAEHAAGA</sequence>
<keyword evidence="3" id="KW-1185">Reference proteome</keyword>
<protein>
    <submittedName>
        <fullName evidence="2">Uncharacterized protein</fullName>
    </submittedName>
</protein>
<organism evidence="2 3">
    <name type="scientific">Paractinoplanes ferrugineus</name>
    <dbReference type="NCBI Taxonomy" id="113564"/>
    <lineage>
        <taxon>Bacteria</taxon>
        <taxon>Bacillati</taxon>
        <taxon>Actinomycetota</taxon>
        <taxon>Actinomycetes</taxon>
        <taxon>Micromonosporales</taxon>
        <taxon>Micromonosporaceae</taxon>
        <taxon>Paractinoplanes</taxon>
    </lineage>
</organism>
<name>A0A919IZQ6_9ACTN</name>
<proteinExistence type="predicted"/>
<evidence type="ECO:0000256" key="1">
    <source>
        <dbReference type="SAM" id="MobiDB-lite"/>
    </source>
</evidence>
<evidence type="ECO:0000313" key="2">
    <source>
        <dbReference type="EMBL" id="GIE11213.1"/>
    </source>
</evidence>
<comment type="caution">
    <text evidence="2">The sequence shown here is derived from an EMBL/GenBank/DDBJ whole genome shotgun (WGS) entry which is preliminary data.</text>
</comment>
<dbReference type="Proteomes" id="UP000598174">
    <property type="component" value="Unassembled WGS sequence"/>
</dbReference>
<dbReference type="AlphaFoldDB" id="A0A919IZQ6"/>